<gene>
    <name evidence="2" type="ORF">MM415A00702_0025</name>
    <name evidence="1" type="ORF">MM415B01667_0019</name>
</gene>
<dbReference type="SUPFAM" id="SSF53448">
    <property type="entry name" value="Nucleotide-diphospho-sugar transferases"/>
    <property type="match status" value="1"/>
</dbReference>
<organism evidence="1">
    <name type="scientific">viral metagenome</name>
    <dbReference type="NCBI Taxonomy" id="1070528"/>
    <lineage>
        <taxon>unclassified sequences</taxon>
        <taxon>metagenomes</taxon>
        <taxon>organismal metagenomes</taxon>
    </lineage>
</organism>
<proteinExistence type="predicted"/>
<protein>
    <recommendedName>
        <fullName evidence="3">Glycosyltransferase</fullName>
    </recommendedName>
</protein>
<dbReference type="EMBL" id="MT141265">
    <property type="protein sequence ID" value="QJA57293.1"/>
    <property type="molecule type" value="Genomic_DNA"/>
</dbReference>
<dbReference type="Gene3D" id="3.90.550.10">
    <property type="entry name" value="Spore Coat Polysaccharide Biosynthesis Protein SpsA, Chain A"/>
    <property type="match status" value="1"/>
</dbReference>
<accession>A0A6M3IIT4</accession>
<name>A0A6M3IIT4_9ZZZZ</name>
<dbReference type="EMBL" id="MT142425">
    <property type="protein sequence ID" value="QJA80526.1"/>
    <property type="molecule type" value="Genomic_DNA"/>
</dbReference>
<evidence type="ECO:0000313" key="2">
    <source>
        <dbReference type="EMBL" id="QJA80526.1"/>
    </source>
</evidence>
<reference evidence="1" key="1">
    <citation type="submission" date="2020-03" db="EMBL/GenBank/DDBJ databases">
        <title>The deep terrestrial virosphere.</title>
        <authorList>
            <person name="Holmfeldt K."/>
            <person name="Nilsson E."/>
            <person name="Simone D."/>
            <person name="Lopez-Fernandez M."/>
            <person name="Wu X."/>
            <person name="de Brujin I."/>
            <person name="Lundin D."/>
            <person name="Andersson A."/>
            <person name="Bertilsson S."/>
            <person name="Dopson M."/>
        </authorList>
    </citation>
    <scope>NUCLEOTIDE SEQUENCE</scope>
    <source>
        <strain evidence="2">MM415A00702</strain>
        <strain evidence="1">MM415B01667</strain>
    </source>
</reference>
<evidence type="ECO:0000313" key="1">
    <source>
        <dbReference type="EMBL" id="QJA57293.1"/>
    </source>
</evidence>
<sequence>MDISICASALRPAQWKATYDSLTQNSIEWELIYTGPNEPNFELPKNFIFIKSLVKPSQCYQISFNQAKGELLCWTADDCLYPPNALDNIYKFYKSFNDNKIVVAFRTIEDSRDITEVHRFIGRNPNAPRMAPFGVVNTEMFRKLGGYDRRFICGQSENDVVMRFLEIGGRVEISSVPIYVEHQKAHHASGTKFRSSWFKEDRKVLEDAWMENGQILTKRKYPVESFSEVDITSITQSQKGDW</sequence>
<evidence type="ECO:0008006" key="3">
    <source>
        <dbReference type="Google" id="ProtNLM"/>
    </source>
</evidence>
<dbReference type="AlphaFoldDB" id="A0A6M3IIT4"/>
<dbReference type="InterPro" id="IPR029044">
    <property type="entry name" value="Nucleotide-diphossugar_trans"/>
</dbReference>